<keyword evidence="2" id="KW-0560">Oxidoreductase</keyword>
<dbReference type="InterPro" id="IPR036188">
    <property type="entry name" value="FAD/NAD-bd_sf"/>
</dbReference>
<dbReference type="EMBL" id="RBSH01000199">
    <property type="protein sequence ID" value="RMR99475.1"/>
    <property type="molecule type" value="Genomic_DNA"/>
</dbReference>
<organism evidence="4 5">
    <name type="scientific">Pseudomonas coronafaciens pv. garcae</name>
    <dbReference type="NCBI Taxonomy" id="251653"/>
    <lineage>
        <taxon>Bacteria</taxon>
        <taxon>Pseudomonadati</taxon>
        <taxon>Pseudomonadota</taxon>
        <taxon>Gammaproteobacteria</taxon>
        <taxon>Pseudomonadales</taxon>
        <taxon>Pseudomonadaceae</taxon>
        <taxon>Pseudomonas</taxon>
        <taxon>Pseudomonas coronafaciens</taxon>
    </lineage>
</organism>
<protein>
    <submittedName>
        <fullName evidence="4">FAD dependent oxidoreductase</fullName>
    </submittedName>
</protein>
<evidence type="ECO:0000313" key="4">
    <source>
        <dbReference type="EMBL" id="RMR99475.1"/>
    </source>
</evidence>
<accession>A0AB37QMU7</accession>
<dbReference type="Proteomes" id="UP000272613">
    <property type="component" value="Unassembled WGS sequence"/>
</dbReference>
<dbReference type="AlphaFoldDB" id="A0AB37QMU7"/>
<evidence type="ECO:0000259" key="3">
    <source>
        <dbReference type="Pfam" id="PF01266"/>
    </source>
</evidence>
<dbReference type="SUPFAM" id="SSF51971">
    <property type="entry name" value="Nucleotide-binding domain"/>
    <property type="match status" value="1"/>
</dbReference>
<gene>
    <name evidence="4" type="ORF">ALP74_03700</name>
</gene>
<dbReference type="Gene3D" id="3.30.9.10">
    <property type="entry name" value="D-Amino Acid Oxidase, subunit A, domain 2"/>
    <property type="match status" value="1"/>
</dbReference>
<dbReference type="GO" id="GO:0008718">
    <property type="term" value="F:D-amino-acid dehydrogenase activity"/>
    <property type="evidence" value="ECO:0007669"/>
    <property type="project" value="TreeGrafter"/>
</dbReference>
<dbReference type="GO" id="GO:0005737">
    <property type="term" value="C:cytoplasm"/>
    <property type="evidence" value="ECO:0007669"/>
    <property type="project" value="TreeGrafter"/>
</dbReference>
<evidence type="ECO:0000313" key="5">
    <source>
        <dbReference type="Proteomes" id="UP000272613"/>
    </source>
</evidence>
<dbReference type="GO" id="GO:0005886">
    <property type="term" value="C:plasma membrane"/>
    <property type="evidence" value="ECO:0007669"/>
    <property type="project" value="TreeGrafter"/>
</dbReference>
<dbReference type="Pfam" id="PF01266">
    <property type="entry name" value="DAO"/>
    <property type="match status" value="1"/>
</dbReference>
<proteinExistence type="inferred from homology"/>
<evidence type="ECO:0000256" key="2">
    <source>
        <dbReference type="ARBA" id="ARBA00023002"/>
    </source>
</evidence>
<dbReference type="PANTHER" id="PTHR13847">
    <property type="entry name" value="SARCOSINE DEHYDROGENASE-RELATED"/>
    <property type="match status" value="1"/>
</dbReference>
<dbReference type="Gene3D" id="3.50.50.60">
    <property type="entry name" value="FAD/NAD(P)-binding domain"/>
    <property type="match status" value="1"/>
</dbReference>
<dbReference type="GO" id="GO:0055130">
    <property type="term" value="P:D-alanine catabolic process"/>
    <property type="evidence" value="ECO:0007669"/>
    <property type="project" value="TreeGrafter"/>
</dbReference>
<dbReference type="InterPro" id="IPR006076">
    <property type="entry name" value="FAD-dep_OxRdtase"/>
</dbReference>
<dbReference type="PANTHER" id="PTHR13847:SF280">
    <property type="entry name" value="D-AMINO ACID DEHYDROGENASE"/>
    <property type="match status" value="1"/>
</dbReference>
<reference evidence="4 5" key="1">
    <citation type="submission" date="2018-08" db="EMBL/GenBank/DDBJ databases">
        <title>Recombination of ecologically and evolutionarily significant loci maintains genetic cohesion in the Pseudomonas syringae species complex.</title>
        <authorList>
            <person name="Dillon M."/>
            <person name="Thakur S."/>
            <person name="Almeida R.N.D."/>
            <person name="Weir B.S."/>
            <person name="Guttman D.S."/>
        </authorList>
    </citation>
    <scope>NUCLEOTIDE SEQUENCE [LARGE SCALE GENOMIC DNA]</scope>
    <source>
        <strain evidence="4 5">ICMP 5019</strain>
    </source>
</reference>
<evidence type="ECO:0000256" key="1">
    <source>
        <dbReference type="ARBA" id="ARBA00009410"/>
    </source>
</evidence>
<feature type="domain" description="FAD dependent oxidoreductase" evidence="3">
    <location>
        <begin position="8"/>
        <end position="82"/>
    </location>
</feature>
<sequence length="112" mass="11604">MWILDPKAGAKSVALTYKRAVELVPALKDSTVTAAWAGYVDSTPDGVPGIGEMDNLPGLVLASAFSGHGFGIASGAGHLIADIVSGKAPIVDPQPYHPNRFQSSAWGKVAEF</sequence>
<comment type="similarity">
    <text evidence="1">Belongs to the DadA oxidoreductase family.</text>
</comment>
<name>A0AB37QMU7_9PSED</name>
<comment type="caution">
    <text evidence="4">The sequence shown here is derived from an EMBL/GenBank/DDBJ whole genome shotgun (WGS) entry which is preliminary data.</text>
</comment>